<protein>
    <submittedName>
        <fullName evidence="4">Protein angel homolog 2-like</fullName>
    </submittedName>
</protein>
<evidence type="ECO:0000259" key="2">
    <source>
        <dbReference type="Pfam" id="PF03372"/>
    </source>
</evidence>
<dbReference type="PANTHER" id="PTHR12121">
    <property type="entry name" value="CARBON CATABOLITE REPRESSOR PROTEIN 4"/>
    <property type="match status" value="1"/>
</dbReference>
<feature type="compositionally biased region" description="Low complexity" evidence="1">
    <location>
        <begin position="400"/>
        <end position="426"/>
    </location>
</feature>
<feature type="region of interest" description="Disordered" evidence="1">
    <location>
        <begin position="524"/>
        <end position="567"/>
    </location>
</feature>
<evidence type="ECO:0000313" key="4">
    <source>
        <dbReference type="RefSeq" id="XP_014667827.1"/>
    </source>
</evidence>
<dbReference type="RefSeq" id="XP_014667827.1">
    <property type="nucleotide sequence ID" value="XM_014812341.1"/>
</dbReference>
<accession>A0ABM1E6K6</accession>
<feature type="compositionally biased region" description="Basic and acidic residues" evidence="1">
    <location>
        <begin position="111"/>
        <end position="121"/>
    </location>
</feature>
<feature type="region of interest" description="Disordered" evidence="1">
    <location>
        <begin position="400"/>
        <end position="493"/>
    </location>
</feature>
<dbReference type="SUPFAM" id="SSF56219">
    <property type="entry name" value="DNase I-like"/>
    <property type="match status" value="1"/>
</dbReference>
<feature type="compositionally biased region" description="Low complexity" evidence="1">
    <location>
        <begin position="524"/>
        <end position="545"/>
    </location>
</feature>
<feature type="domain" description="Endonuclease/exonuclease/phosphatase" evidence="2">
    <location>
        <begin position="153"/>
        <end position="376"/>
    </location>
</feature>
<feature type="region of interest" description="Disordered" evidence="1">
    <location>
        <begin position="28"/>
        <end position="66"/>
    </location>
</feature>
<sequence>MHRWMFNRRGGSRRLFGKDGEQRTICDKKKNSADVQTEGFDRASPTTEASTNLVKRRSSHDLKQGSNTSMQEIALDRQVASLGAGNVANKHKRGNVEMFDGGEAPSNSKKMLMESDSRRPSHKPDVYMRKWDYTAFGHKHLHRRQPGMEFMIMSYNVLAQRLLEDHLELYRHCHTDFLQWDYRRANLAAEIRTVQPDILCMQEVQSDHYVSFWMPMLEKLGYSGAYKQRTGDKCDGCATFYRTDVFQLEARRDVEYLRVGATLLDRDNVALVVVLRPRAASVATRRLCVANTHLLYNPRRGDVKLAQLSVLLAEVDRLAAAARGRRCAVVLCGDFNMQPFCDLYRFLCGGRLRYGGLHSSQMSGQTHKRTSSVMRTQLLPETVGISEQCQYVASLPARDASAPTATRDASAPTATRDTRAPTATRDGSVPTETRDRRAVKDASAPWGRDSRAAAAAADSDSYDSDATLKDSDTSSVSASCDLSRSSDSDAYLSATSGSTLGASSAYMTAAGSLASLTSSEMYFSAAEPPDSDPSASDPETSPASAKSRSPTKESSAPPCGPGAAALMPPPPAAAARVVTYETGHVSHALELVSVYRHLFPNNEPEVSTSHDDQHMCVDFAFYGVRGKRTFFDRFGRFRVCDVREGALRLVGRMRLLTAMEIRELGCLPNKSMSSDHLWVGAKFLLADEEDEDDDLG</sequence>
<dbReference type="Gene3D" id="3.60.10.10">
    <property type="entry name" value="Endonuclease/exonuclease/phosphatase"/>
    <property type="match status" value="2"/>
</dbReference>
<dbReference type="InterPro" id="IPR036691">
    <property type="entry name" value="Endo/exonu/phosph_ase_sf"/>
</dbReference>
<gene>
    <name evidence="4" type="primary">LOC106809300</name>
</gene>
<dbReference type="InterPro" id="IPR050410">
    <property type="entry name" value="CCR4/nocturin_mRNA_transcr"/>
</dbReference>
<evidence type="ECO:0000256" key="1">
    <source>
        <dbReference type="SAM" id="MobiDB-lite"/>
    </source>
</evidence>
<proteinExistence type="predicted"/>
<feature type="compositionally biased region" description="Low complexity" evidence="1">
    <location>
        <begin position="474"/>
        <end position="493"/>
    </location>
</feature>
<feature type="region of interest" description="Disordered" evidence="1">
    <location>
        <begin position="96"/>
        <end position="121"/>
    </location>
</feature>
<dbReference type="Pfam" id="PF03372">
    <property type="entry name" value="Exo_endo_phos"/>
    <property type="match status" value="1"/>
</dbReference>
<organism evidence="3 4">
    <name type="scientific">Priapulus caudatus</name>
    <name type="common">Priapulid worm</name>
    <dbReference type="NCBI Taxonomy" id="37621"/>
    <lineage>
        <taxon>Eukaryota</taxon>
        <taxon>Metazoa</taxon>
        <taxon>Ecdysozoa</taxon>
        <taxon>Scalidophora</taxon>
        <taxon>Priapulida</taxon>
        <taxon>Priapulimorpha</taxon>
        <taxon>Priapulimorphida</taxon>
        <taxon>Priapulidae</taxon>
        <taxon>Priapulus</taxon>
    </lineage>
</organism>
<reference evidence="4" key="1">
    <citation type="submission" date="2025-08" db="UniProtKB">
        <authorList>
            <consortium name="RefSeq"/>
        </authorList>
    </citation>
    <scope>IDENTIFICATION</scope>
</reference>
<keyword evidence="3" id="KW-1185">Reference proteome</keyword>
<dbReference type="GeneID" id="106809300"/>
<feature type="compositionally biased region" description="Polar residues" evidence="1">
    <location>
        <begin position="44"/>
        <end position="53"/>
    </location>
</feature>
<dbReference type="Proteomes" id="UP000695022">
    <property type="component" value="Unplaced"/>
</dbReference>
<dbReference type="InterPro" id="IPR005135">
    <property type="entry name" value="Endo/exonuclease/phosphatase"/>
</dbReference>
<name>A0ABM1E6K6_PRICU</name>
<dbReference type="PANTHER" id="PTHR12121:SF34">
    <property type="entry name" value="PROTEIN ANGEL"/>
    <property type="match status" value="1"/>
</dbReference>
<evidence type="ECO:0000313" key="3">
    <source>
        <dbReference type="Proteomes" id="UP000695022"/>
    </source>
</evidence>